<sequence>MAFLQATDLFVSNFVDDLGFGSSLNSMANDLNEEVVVIGATTALLGATAALLRNHINRDTYNEIWVSQIPRQPYVNRDVDRENYINSVLYCGGTHCLNQIWMRSGSFFKLCEMLERRALLVNMKHMSVREQVLMFLHLIGHNVRFRATGGRFFRSTWTIHSYFHISSSFVGAADMISKKFNVKCLPDHIDNHLRTVKIAWGIIAKLRNQSGCG</sequence>
<comment type="caution">
    <text evidence="2">The sequence shown here is derived from an EMBL/GenBank/DDBJ whole genome shotgun (WGS) entry which is preliminary data.</text>
</comment>
<dbReference type="Proteomes" id="UP001153076">
    <property type="component" value="Unassembled WGS sequence"/>
</dbReference>
<accession>A0A9Q1KLD1</accession>
<evidence type="ECO:0000313" key="2">
    <source>
        <dbReference type="EMBL" id="KAJ8445045.1"/>
    </source>
</evidence>
<dbReference type="AlphaFoldDB" id="A0A9Q1KLD1"/>
<proteinExistence type="predicted"/>
<evidence type="ECO:0000259" key="1">
    <source>
        <dbReference type="Pfam" id="PF26138"/>
    </source>
</evidence>
<feature type="domain" description="DUF8040" evidence="1">
    <location>
        <begin position="81"/>
        <end position="164"/>
    </location>
</feature>
<gene>
    <name evidence="2" type="ORF">Cgig2_022565</name>
</gene>
<dbReference type="PANTHER" id="PTHR22930">
    <property type="match status" value="1"/>
</dbReference>
<dbReference type="OrthoDB" id="1925434at2759"/>
<organism evidence="2 3">
    <name type="scientific">Carnegiea gigantea</name>
    <dbReference type="NCBI Taxonomy" id="171969"/>
    <lineage>
        <taxon>Eukaryota</taxon>
        <taxon>Viridiplantae</taxon>
        <taxon>Streptophyta</taxon>
        <taxon>Embryophyta</taxon>
        <taxon>Tracheophyta</taxon>
        <taxon>Spermatophyta</taxon>
        <taxon>Magnoliopsida</taxon>
        <taxon>eudicotyledons</taxon>
        <taxon>Gunneridae</taxon>
        <taxon>Pentapetalae</taxon>
        <taxon>Caryophyllales</taxon>
        <taxon>Cactineae</taxon>
        <taxon>Cactaceae</taxon>
        <taxon>Cactoideae</taxon>
        <taxon>Echinocereeae</taxon>
        <taxon>Carnegiea</taxon>
    </lineage>
</organism>
<dbReference type="PANTHER" id="PTHR22930:SF285">
    <property type="entry name" value="PROTEIN ALP1-LIKE"/>
    <property type="match status" value="1"/>
</dbReference>
<dbReference type="Pfam" id="PF26138">
    <property type="entry name" value="DUF8040"/>
    <property type="match status" value="1"/>
</dbReference>
<dbReference type="InterPro" id="IPR058353">
    <property type="entry name" value="DUF8040"/>
</dbReference>
<name>A0A9Q1KLD1_9CARY</name>
<reference evidence="2" key="1">
    <citation type="submission" date="2022-04" db="EMBL/GenBank/DDBJ databases">
        <title>Carnegiea gigantea Genome sequencing and assembly v2.</title>
        <authorList>
            <person name="Copetti D."/>
            <person name="Sanderson M.J."/>
            <person name="Burquez A."/>
            <person name="Wojciechowski M.F."/>
        </authorList>
    </citation>
    <scope>NUCLEOTIDE SEQUENCE</scope>
    <source>
        <strain evidence="2">SGP5-SGP5p</strain>
        <tissue evidence="2">Aerial part</tissue>
    </source>
</reference>
<protein>
    <recommendedName>
        <fullName evidence="1">DUF8040 domain-containing protein</fullName>
    </recommendedName>
</protein>
<keyword evidence="3" id="KW-1185">Reference proteome</keyword>
<evidence type="ECO:0000313" key="3">
    <source>
        <dbReference type="Proteomes" id="UP001153076"/>
    </source>
</evidence>
<dbReference type="EMBL" id="JAKOGI010000081">
    <property type="protein sequence ID" value="KAJ8445045.1"/>
    <property type="molecule type" value="Genomic_DNA"/>
</dbReference>
<dbReference type="InterPro" id="IPR045249">
    <property type="entry name" value="HARBI1-like"/>
</dbReference>